<dbReference type="GO" id="GO:0005829">
    <property type="term" value="C:cytosol"/>
    <property type="evidence" value="ECO:0007669"/>
    <property type="project" value="TreeGrafter"/>
</dbReference>
<sequence>MACLGQRSLVTKTCRTIERRLRQVQWKLNSLVPGAIQAVHTSNPSYYDNFASMISSEFWSSSPPLTVETDQVSIRHPNGPTVIPIECATEIRNDYCFGLLLGTRPDEEHGSVEQCTVSDTCLQMATLPGCTKYTLSHQMLYFLLARQVGCTDILHHKLKVAGALGSPSDWLYSLCSRMLNDNMVQFSSGEINLDLFLENVGLCGFAGVQGSARLEWLPAILNSQDPTTGCFCRREPQQPIKKQGREKRMDRLLSDGCSQHCTAVGVITLGSYIEHFMPQVCCSVTYA</sequence>
<keyword evidence="2" id="KW-1185">Reference proteome</keyword>
<evidence type="ECO:0000313" key="2">
    <source>
        <dbReference type="Proteomes" id="UP000694388"/>
    </source>
</evidence>
<dbReference type="Ensembl" id="ENSEBUT00000001335.1">
    <property type="protein sequence ID" value="ENSEBUP00000001021.1"/>
    <property type="gene ID" value="ENSEBUG00000000988.1"/>
</dbReference>
<name>A0A8C4PW80_EPTBU</name>
<dbReference type="Pfam" id="PF15882">
    <property type="entry name" value="DUF4735"/>
    <property type="match status" value="1"/>
</dbReference>
<proteinExistence type="predicted"/>
<dbReference type="GO" id="GO:0016020">
    <property type="term" value="C:membrane"/>
    <property type="evidence" value="ECO:0007669"/>
    <property type="project" value="TreeGrafter"/>
</dbReference>
<dbReference type="OMA" id="MTRPGCS"/>
<dbReference type="InterPro" id="IPR031751">
    <property type="entry name" value="DUF4735"/>
</dbReference>
<accession>A0A8C4PW80</accession>
<reference evidence="1" key="2">
    <citation type="submission" date="2025-09" db="UniProtKB">
        <authorList>
            <consortium name="Ensembl"/>
        </authorList>
    </citation>
    <scope>IDENTIFICATION</scope>
</reference>
<dbReference type="PANTHER" id="PTHR33539">
    <property type="entry name" value="UPF0764 PROTEIN C16ORF89"/>
    <property type="match status" value="1"/>
</dbReference>
<dbReference type="PANTHER" id="PTHR33539:SF1">
    <property type="entry name" value="UPF0764 PROTEIN C16ORF89"/>
    <property type="match status" value="1"/>
</dbReference>
<dbReference type="AlphaFoldDB" id="A0A8C4PW80"/>
<reference evidence="1" key="1">
    <citation type="submission" date="2025-08" db="UniProtKB">
        <authorList>
            <consortium name="Ensembl"/>
        </authorList>
    </citation>
    <scope>IDENTIFICATION</scope>
</reference>
<evidence type="ECO:0000313" key="1">
    <source>
        <dbReference type="Ensembl" id="ENSEBUP00000001021.1"/>
    </source>
</evidence>
<dbReference type="Proteomes" id="UP000694388">
    <property type="component" value="Unplaced"/>
</dbReference>
<protein>
    <submittedName>
        <fullName evidence="1">Uncharacterized protein</fullName>
    </submittedName>
</protein>
<organism evidence="1 2">
    <name type="scientific">Eptatretus burgeri</name>
    <name type="common">Inshore hagfish</name>
    <dbReference type="NCBI Taxonomy" id="7764"/>
    <lineage>
        <taxon>Eukaryota</taxon>
        <taxon>Metazoa</taxon>
        <taxon>Chordata</taxon>
        <taxon>Craniata</taxon>
        <taxon>Vertebrata</taxon>
        <taxon>Cyclostomata</taxon>
        <taxon>Myxini</taxon>
        <taxon>Myxiniformes</taxon>
        <taxon>Myxinidae</taxon>
        <taxon>Eptatretinae</taxon>
        <taxon>Eptatretus</taxon>
    </lineage>
</organism>